<dbReference type="Proteomes" id="UP000075636">
    <property type="component" value="Unassembled WGS sequence"/>
</dbReference>
<dbReference type="Pfam" id="PF02786">
    <property type="entry name" value="CPSase_L_D2"/>
    <property type="match status" value="1"/>
</dbReference>
<dbReference type="PROSITE" id="PS50975">
    <property type="entry name" value="ATP_GRASP"/>
    <property type="match status" value="1"/>
</dbReference>
<evidence type="ECO:0000256" key="4">
    <source>
        <dbReference type="ARBA" id="ARBA00013263"/>
    </source>
</evidence>
<dbReference type="SUPFAM" id="SSF56059">
    <property type="entry name" value="Glutathione synthetase ATP-binding domain-like"/>
    <property type="match status" value="1"/>
</dbReference>
<comment type="catalytic activity">
    <reaction evidence="12 14">
        <text>N(6)-biotinyl-L-lysyl-[protein] + hydrogencarbonate + ATP = N(6)-carboxybiotinyl-L-lysyl-[protein] + ADP + phosphate + H(+)</text>
        <dbReference type="Rhea" id="RHEA:13501"/>
        <dbReference type="Rhea" id="RHEA-COMP:10505"/>
        <dbReference type="Rhea" id="RHEA-COMP:10506"/>
        <dbReference type="ChEBI" id="CHEBI:15378"/>
        <dbReference type="ChEBI" id="CHEBI:17544"/>
        <dbReference type="ChEBI" id="CHEBI:30616"/>
        <dbReference type="ChEBI" id="CHEBI:43474"/>
        <dbReference type="ChEBI" id="CHEBI:83144"/>
        <dbReference type="ChEBI" id="CHEBI:83145"/>
        <dbReference type="ChEBI" id="CHEBI:456216"/>
        <dbReference type="EC" id="6.3.4.14"/>
    </reaction>
</comment>
<keyword evidence="14" id="KW-0275">Fatty acid biosynthesis</keyword>
<dbReference type="UniPathway" id="UPA00655">
    <property type="reaction ID" value="UER00711"/>
</dbReference>
<evidence type="ECO:0000256" key="8">
    <source>
        <dbReference type="ARBA" id="ARBA00022741"/>
    </source>
</evidence>
<keyword evidence="9 13" id="KW-0067">ATP-binding</keyword>
<keyword evidence="14" id="KW-0444">Lipid biosynthesis</keyword>
<keyword evidence="7" id="KW-0479">Metal-binding</keyword>
<evidence type="ECO:0000256" key="5">
    <source>
        <dbReference type="ARBA" id="ARBA00017242"/>
    </source>
</evidence>
<evidence type="ECO:0000256" key="3">
    <source>
        <dbReference type="ARBA" id="ARBA00011750"/>
    </source>
</evidence>
<evidence type="ECO:0000256" key="11">
    <source>
        <dbReference type="ARBA" id="ARBA00033786"/>
    </source>
</evidence>
<dbReference type="InterPro" id="IPR011761">
    <property type="entry name" value="ATP-grasp"/>
</dbReference>
<evidence type="ECO:0000313" key="17">
    <source>
        <dbReference type="EMBL" id="KXV47822.1"/>
    </source>
</evidence>
<sequence length="456" mass="49148">MREPAVSVPRRVLIANRGEIALRITRACRLLGLHSIGIHSEADASLAHLRLVDETLCIGPAAASGSYLDAARVLLAAELTNADIIHPGYGFLSENAGFAEAVEQSGRTLAGPTAAIMRLMGDKISAKQQMRRSGVPCLPGTEDALPTDLSEAQTICDAIGYPLIVKAAGGGGGRGMRVVMTAADLRDAIETAREEAGRAFGNPSVYAERFLQHPRHIEIQVLADRQGNAVWLGARDCSIQRRHQKLVEEAPAIGIDPQAIAELGERCANACTLMGYTGAGTFEFLYEDGAFSFIEMNTRLQVEHPVTEMTTGIDIVREQLLIAMGQPLSFTQADIHTQGHAIECRINAEDPETFRPAPGKIVSWRAPGGPGVRIDTHLYDGYVVPPNYDSLIAKLIVHGTDRTDALNRMHAALSEMQITGIATTTPLHLRLMNEPGVREGSVSVHYLEALMRKSGS</sequence>
<dbReference type="InterPro" id="IPR005479">
    <property type="entry name" value="CPAse_ATP-bd"/>
</dbReference>
<dbReference type="STRING" id="318683.A0U94_00585"/>
<evidence type="ECO:0000256" key="1">
    <source>
        <dbReference type="ARBA" id="ARBA00003761"/>
    </source>
</evidence>
<dbReference type="GO" id="GO:0004075">
    <property type="term" value="F:biotin carboxylase activity"/>
    <property type="evidence" value="ECO:0007669"/>
    <property type="project" value="UniProtKB-EC"/>
</dbReference>
<evidence type="ECO:0000256" key="9">
    <source>
        <dbReference type="ARBA" id="ARBA00022840"/>
    </source>
</evidence>
<dbReference type="SUPFAM" id="SSF52440">
    <property type="entry name" value="PreATP-grasp domain"/>
    <property type="match status" value="1"/>
</dbReference>
<gene>
    <name evidence="17" type="ORF">AD945_08990</name>
</gene>
<dbReference type="OrthoDB" id="9763189at2"/>
<dbReference type="InterPro" id="IPR004549">
    <property type="entry name" value="Acetyl_CoA_COase_biotin_COase"/>
</dbReference>
<dbReference type="GO" id="GO:2001295">
    <property type="term" value="P:malonyl-CoA biosynthetic process"/>
    <property type="evidence" value="ECO:0007669"/>
    <property type="project" value="UniProtKB-UniPathway"/>
</dbReference>
<evidence type="ECO:0000256" key="7">
    <source>
        <dbReference type="ARBA" id="ARBA00022723"/>
    </source>
</evidence>
<dbReference type="NCBIfam" id="NF006367">
    <property type="entry name" value="PRK08591.1"/>
    <property type="match status" value="1"/>
</dbReference>
<reference evidence="17 18" key="1">
    <citation type="submission" date="2015-06" db="EMBL/GenBank/DDBJ databases">
        <title>Improved classification and identification of acetic acid bacteria using matrix-assisted laser desorption/ionization time-of-flight mass spectrometry; Gluconobacter nephelii and Gluconobacter uchimurae are later heterotypic synonyms of Gluconobacter japonicus and Gluconobacter oxydans, respectively.</title>
        <authorList>
            <person name="Li L."/>
            <person name="Cleenwerck I."/>
            <person name="De Vuyst L."/>
            <person name="Vandamme P."/>
        </authorList>
    </citation>
    <scope>NUCLEOTIDE SEQUENCE [LARGE SCALE GENOMIC DNA]</scope>
    <source>
        <strain evidence="17 18">LMG 1768</strain>
    </source>
</reference>
<dbReference type="RefSeq" id="WP_062108178.1">
    <property type="nucleotide sequence ID" value="NZ_LHZR01000107.1"/>
</dbReference>
<keyword evidence="14" id="KW-0276">Fatty acid metabolism</keyword>
<evidence type="ECO:0000256" key="6">
    <source>
        <dbReference type="ARBA" id="ARBA00022598"/>
    </source>
</evidence>
<dbReference type="PANTHER" id="PTHR48095">
    <property type="entry name" value="PYRUVATE CARBOXYLASE SUBUNIT A"/>
    <property type="match status" value="1"/>
</dbReference>
<dbReference type="NCBIfam" id="TIGR00514">
    <property type="entry name" value="accC"/>
    <property type="match status" value="1"/>
</dbReference>
<keyword evidence="8 13" id="KW-0547">Nucleotide-binding</keyword>
<name>A0A149TIC3_9PROT</name>
<dbReference type="SUPFAM" id="SSF51246">
    <property type="entry name" value="Rudiment single hybrid motif"/>
    <property type="match status" value="1"/>
</dbReference>
<dbReference type="SMART" id="SM00878">
    <property type="entry name" value="Biotin_carb_C"/>
    <property type="match status" value="1"/>
</dbReference>
<dbReference type="InterPro" id="IPR011054">
    <property type="entry name" value="Rudment_hybrid_motif"/>
</dbReference>
<dbReference type="InterPro" id="IPR051602">
    <property type="entry name" value="ACC_Biotin_Carboxylase"/>
</dbReference>
<feature type="domain" description="Biotin carboxylation" evidence="16">
    <location>
        <begin position="8"/>
        <end position="452"/>
    </location>
</feature>
<dbReference type="Gene3D" id="3.30.470.20">
    <property type="entry name" value="ATP-grasp fold, B domain"/>
    <property type="match status" value="1"/>
</dbReference>
<dbReference type="InterPro" id="IPR005482">
    <property type="entry name" value="Biotin_COase_C"/>
</dbReference>
<evidence type="ECO:0000256" key="13">
    <source>
        <dbReference type="PROSITE-ProRule" id="PRU00409"/>
    </source>
</evidence>
<feature type="domain" description="ATP-grasp" evidence="15">
    <location>
        <begin position="127"/>
        <end position="324"/>
    </location>
</feature>
<keyword evidence="14" id="KW-0092">Biotin</keyword>
<accession>A0A149TIC3</accession>
<dbReference type="InterPro" id="IPR016185">
    <property type="entry name" value="PreATP-grasp_dom_sf"/>
</dbReference>
<dbReference type="PROSITE" id="PS00867">
    <property type="entry name" value="CPSASE_2"/>
    <property type="match status" value="1"/>
</dbReference>
<dbReference type="PANTHER" id="PTHR48095:SF2">
    <property type="entry name" value="BIOTIN CARBOXYLASE, CHLOROPLASTIC"/>
    <property type="match status" value="1"/>
</dbReference>
<dbReference type="EMBL" id="LHZR01000107">
    <property type="protein sequence ID" value="KXV47822.1"/>
    <property type="molecule type" value="Genomic_DNA"/>
</dbReference>
<dbReference type="Pfam" id="PF00289">
    <property type="entry name" value="Biotin_carb_N"/>
    <property type="match status" value="1"/>
</dbReference>
<evidence type="ECO:0000256" key="12">
    <source>
        <dbReference type="ARBA" id="ARBA00048600"/>
    </source>
</evidence>
<evidence type="ECO:0000256" key="10">
    <source>
        <dbReference type="ARBA" id="ARBA00022842"/>
    </source>
</evidence>
<keyword evidence="14" id="KW-0443">Lipid metabolism</keyword>
<evidence type="ECO:0000259" key="16">
    <source>
        <dbReference type="PROSITE" id="PS50979"/>
    </source>
</evidence>
<dbReference type="EC" id="6.3.4.14" evidence="4 14"/>
<dbReference type="PATRIC" id="fig|318683.6.peg.594"/>
<evidence type="ECO:0000259" key="15">
    <source>
        <dbReference type="PROSITE" id="PS50975"/>
    </source>
</evidence>
<dbReference type="GO" id="GO:0046872">
    <property type="term" value="F:metal ion binding"/>
    <property type="evidence" value="ECO:0007669"/>
    <property type="project" value="UniProtKB-KW"/>
</dbReference>
<evidence type="ECO:0000256" key="14">
    <source>
        <dbReference type="RuleBase" id="RU365063"/>
    </source>
</evidence>
<comment type="subunit">
    <text evidence="3 14">Acetyl-CoA carboxylase is a heterohexamer of biotin carboxyl carrier protein, biotin carboxylase and the two subunits of carboxyl transferase in a 2:2 complex.</text>
</comment>
<organism evidence="17 18">
    <name type="scientific">Gluconobacter albidus</name>
    <dbReference type="NCBI Taxonomy" id="318683"/>
    <lineage>
        <taxon>Bacteria</taxon>
        <taxon>Pseudomonadati</taxon>
        <taxon>Pseudomonadota</taxon>
        <taxon>Alphaproteobacteria</taxon>
        <taxon>Acetobacterales</taxon>
        <taxon>Acetobacteraceae</taxon>
        <taxon>Gluconobacter</taxon>
    </lineage>
</organism>
<dbReference type="Pfam" id="PF02785">
    <property type="entry name" value="Biotin_carb_C"/>
    <property type="match status" value="1"/>
</dbReference>
<keyword evidence="10" id="KW-0460">Magnesium</keyword>
<dbReference type="InterPro" id="IPR011764">
    <property type="entry name" value="Biotin_carboxylation_dom"/>
</dbReference>
<comment type="pathway">
    <text evidence="2 14">Lipid metabolism; malonyl-CoA biosynthesis; malonyl-CoA from acetyl-CoA: step 1/1.</text>
</comment>
<protein>
    <recommendedName>
        <fullName evidence="5 14">Biotin carboxylase</fullName>
        <ecNumber evidence="4 14">6.3.4.14</ecNumber>
    </recommendedName>
    <alternativeName>
        <fullName evidence="11 14">Acetyl-coenzyme A carboxylase biotin carboxylase subunit A</fullName>
    </alternativeName>
</protein>
<dbReference type="PROSITE" id="PS00866">
    <property type="entry name" value="CPSASE_1"/>
    <property type="match status" value="1"/>
</dbReference>
<keyword evidence="6 14" id="KW-0436">Ligase</keyword>
<evidence type="ECO:0000256" key="2">
    <source>
        <dbReference type="ARBA" id="ARBA00004956"/>
    </source>
</evidence>
<proteinExistence type="predicted"/>
<dbReference type="GO" id="GO:0005524">
    <property type="term" value="F:ATP binding"/>
    <property type="evidence" value="ECO:0007669"/>
    <property type="project" value="UniProtKB-UniRule"/>
</dbReference>
<dbReference type="InterPro" id="IPR005481">
    <property type="entry name" value="BC-like_N"/>
</dbReference>
<dbReference type="AlphaFoldDB" id="A0A149TIC3"/>
<comment type="caution">
    <text evidence="17">The sequence shown here is derived from an EMBL/GenBank/DDBJ whole genome shotgun (WGS) entry which is preliminary data.</text>
</comment>
<evidence type="ECO:0000313" key="18">
    <source>
        <dbReference type="Proteomes" id="UP000075636"/>
    </source>
</evidence>
<comment type="function">
    <text evidence="1 14">This protein is a component of the acetyl coenzyme A carboxylase complex; first, biotin carboxylase catalyzes the carboxylation of the carrier protein and then the transcarboxylase transfers the carboxyl group to form malonyl-CoA.</text>
</comment>
<dbReference type="GO" id="GO:0006633">
    <property type="term" value="P:fatty acid biosynthetic process"/>
    <property type="evidence" value="ECO:0007669"/>
    <property type="project" value="UniProtKB-KW"/>
</dbReference>
<dbReference type="PROSITE" id="PS50979">
    <property type="entry name" value="BC"/>
    <property type="match status" value="1"/>
</dbReference>